<organism evidence="1 2">
    <name type="scientific">Antrihabitans stalagmiti</name>
    <dbReference type="NCBI Taxonomy" id="2799499"/>
    <lineage>
        <taxon>Bacteria</taxon>
        <taxon>Bacillati</taxon>
        <taxon>Actinomycetota</taxon>
        <taxon>Actinomycetes</taxon>
        <taxon>Mycobacteriales</taxon>
        <taxon>Nocardiaceae</taxon>
        <taxon>Antrihabitans</taxon>
    </lineage>
</organism>
<proteinExistence type="predicted"/>
<dbReference type="SUPFAM" id="SSF54285">
    <property type="entry name" value="MoaD/ThiS"/>
    <property type="match status" value="1"/>
</dbReference>
<sequence>MTQVLIGITVNGKEHLLTEEMTVRELLDYLKLPDKGIALAVDRAVFPKSRWSEQVRKGWEIEVLTAVQGG</sequence>
<evidence type="ECO:0000313" key="2">
    <source>
        <dbReference type="Proteomes" id="UP000655868"/>
    </source>
</evidence>
<gene>
    <name evidence="1" type="primary">thiS</name>
    <name evidence="1" type="ORF">JGU71_11995</name>
</gene>
<protein>
    <submittedName>
        <fullName evidence="1">Sulfur carrier protein ThiS</fullName>
    </submittedName>
</protein>
<dbReference type="CDD" id="cd00565">
    <property type="entry name" value="Ubl_ThiS"/>
    <property type="match status" value="1"/>
</dbReference>
<keyword evidence="2" id="KW-1185">Reference proteome</keyword>
<reference evidence="1" key="1">
    <citation type="submission" date="2020-12" db="EMBL/GenBank/DDBJ databases">
        <title>Antrihabitans popcorni sp. nov. and Antrihabitans auranticaus sp. nov., isolated from a larva cave.</title>
        <authorList>
            <person name="Lee S.D."/>
            <person name="Kim I.S."/>
        </authorList>
    </citation>
    <scope>NUCLEOTIDE SEQUENCE</scope>
    <source>
        <strain evidence="1">YC3-6</strain>
    </source>
</reference>
<dbReference type="NCBIfam" id="TIGR01683">
    <property type="entry name" value="thiS"/>
    <property type="match status" value="1"/>
</dbReference>
<dbReference type="RefSeq" id="WP_199704338.1">
    <property type="nucleotide sequence ID" value="NZ_JAEMNV010000003.1"/>
</dbReference>
<dbReference type="Gene3D" id="3.10.20.30">
    <property type="match status" value="1"/>
</dbReference>
<dbReference type="Pfam" id="PF02597">
    <property type="entry name" value="ThiS"/>
    <property type="match status" value="1"/>
</dbReference>
<dbReference type="Proteomes" id="UP000655868">
    <property type="component" value="Unassembled WGS sequence"/>
</dbReference>
<evidence type="ECO:0000313" key="1">
    <source>
        <dbReference type="EMBL" id="MBJ8339609.1"/>
    </source>
</evidence>
<dbReference type="PANTHER" id="PTHR34472:SF1">
    <property type="entry name" value="SULFUR CARRIER PROTEIN THIS"/>
    <property type="match status" value="1"/>
</dbReference>
<dbReference type="AlphaFoldDB" id="A0A934NQJ7"/>
<name>A0A934NQJ7_9NOCA</name>
<comment type="caution">
    <text evidence="1">The sequence shown here is derived from an EMBL/GenBank/DDBJ whole genome shotgun (WGS) entry which is preliminary data.</text>
</comment>
<accession>A0A934NQJ7</accession>
<dbReference type="InterPro" id="IPR010035">
    <property type="entry name" value="Thi_S"/>
</dbReference>
<dbReference type="InterPro" id="IPR012675">
    <property type="entry name" value="Beta-grasp_dom_sf"/>
</dbReference>
<dbReference type="EMBL" id="JAEMNV010000003">
    <property type="protein sequence ID" value="MBJ8339609.1"/>
    <property type="molecule type" value="Genomic_DNA"/>
</dbReference>
<dbReference type="InterPro" id="IPR003749">
    <property type="entry name" value="ThiS/MoaD-like"/>
</dbReference>
<dbReference type="InterPro" id="IPR016155">
    <property type="entry name" value="Mopterin_synth/thiamin_S_b"/>
</dbReference>
<dbReference type="PANTHER" id="PTHR34472">
    <property type="entry name" value="SULFUR CARRIER PROTEIN THIS"/>
    <property type="match status" value="1"/>
</dbReference>